<proteinExistence type="predicted"/>
<gene>
    <name evidence="2" type="ORF">Tci_014192</name>
</gene>
<dbReference type="EMBL" id="BKCJ010001540">
    <property type="protein sequence ID" value="GEU42214.1"/>
    <property type="molecule type" value="Genomic_DNA"/>
</dbReference>
<name>A0A6L2K2W9_TANCI</name>
<comment type="caution">
    <text evidence="2">The sequence shown here is derived from an EMBL/GenBank/DDBJ whole genome shotgun (WGS) entry which is preliminary data.</text>
</comment>
<reference evidence="2" key="1">
    <citation type="journal article" date="2019" name="Sci. Rep.">
        <title>Draft genome of Tanacetum cinerariifolium, the natural source of mosquito coil.</title>
        <authorList>
            <person name="Yamashiro T."/>
            <person name="Shiraishi A."/>
            <person name="Satake H."/>
            <person name="Nakayama K."/>
        </authorList>
    </citation>
    <scope>NUCLEOTIDE SEQUENCE</scope>
</reference>
<protein>
    <submittedName>
        <fullName evidence="2">Uncharacterized protein</fullName>
    </submittedName>
</protein>
<organism evidence="2">
    <name type="scientific">Tanacetum cinerariifolium</name>
    <name type="common">Dalmatian daisy</name>
    <name type="synonym">Chrysanthemum cinerariifolium</name>
    <dbReference type="NCBI Taxonomy" id="118510"/>
    <lineage>
        <taxon>Eukaryota</taxon>
        <taxon>Viridiplantae</taxon>
        <taxon>Streptophyta</taxon>
        <taxon>Embryophyta</taxon>
        <taxon>Tracheophyta</taxon>
        <taxon>Spermatophyta</taxon>
        <taxon>Magnoliopsida</taxon>
        <taxon>eudicotyledons</taxon>
        <taxon>Gunneridae</taxon>
        <taxon>Pentapetalae</taxon>
        <taxon>asterids</taxon>
        <taxon>campanulids</taxon>
        <taxon>Asterales</taxon>
        <taxon>Asteraceae</taxon>
        <taxon>Asteroideae</taxon>
        <taxon>Anthemideae</taxon>
        <taxon>Anthemidinae</taxon>
        <taxon>Tanacetum</taxon>
    </lineage>
</organism>
<dbReference type="AlphaFoldDB" id="A0A6L2K2W9"/>
<evidence type="ECO:0000313" key="2">
    <source>
        <dbReference type="EMBL" id="GEU42214.1"/>
    </source>
</evidence>
<evidence type="ECO:0000256" key="1">
    <source>
        <dbReference type="SAM" id="MobiDB-lite"/>
    </source>
</evidence>
<accession>A0A6L2K2W9</accession>
<feature type="region of interest" description="Disordered" evidence="1">
    <location>
        <begin position="245"/>
        <end position="292"/>
    </location>
</feature>
<feature type="compositionally biased region" description="Basic residues" evidence="1">
    <location>
        <begin position="282"/>
        <end position="292"/>
    </location>
</feature>
<sequence>MLLTEALDSEAYLDSEHLAFLADNEDTVIPAQASQEIPSLTAFQIDGLDAFDSDCDKAGDTNMISYEQYLQETKNSVVQSTSSSTQQDELLMSVIEEMSSQVANCKKVQHKNLTVNETLTVELERYKEQVKLFEQRQKFDLNDREKYFDGQLRKVIVDRNAKESKQMEDKYLDEVIDLQKKKKALDNVVYRVEQAFWLPILQPVSVNPPVPSEPILKKEIPCELPLISLVKEILKKGQNWIKTEQKRKAWRSQKKSEAVTADRARKAEENTKRRAGNANTFKLKRKKEKKRA</sequence>
<feature type="compositionally biased region" description="Basic and acidic residues" evidence="1">
    <location>
        <begin position="254"/>
        <end position="272"/>
    </location>
</feature>